<dbReference type="InterPro" id="IPR013087">
    <property type="entry name" value="Znf_C2H2_type"/>
</dbReference>
<dbReference type="PANTHER" id="PTHR46786:SF1">
    <property type="entry name" value="ZINC FINGER MATRIN-TYPE PROTEIN 3"/>
    <property type="match status" value="1"/>
</dbReference>
<evidence type="ECO:0000313" key="4">
    <source>
        <dbReference type="Proteomes" id="UP000272942"/>
    </source>
</evidence>
<dbReference type="PANTHER" id="PTHR46786">
    <property type="entry name" value="ZINC FINGER MATRIN-TYPE PROTEIN 3"/>
    <property type="match status" value="1"/>
</dbReference>
<dbReference type="SMART" id="SM00355">
    <property type="entry name" value="ZnF_C2H2"/>
    <property type="match status" value="2"/>
</dbReference>
<dbReference type="Gene3D" id="3.30.160.60">
    <property type="entry name" value="Classic Zinc Finger"/>
    <property type="match status" value="2"/>
</dbReference>
<organism evidence="5">
    <name type="scientific">Echinostoma caproni</name>
    <dbReference type="NCBI Taxonomy" id="27848"/>
    <lineage>
        <taxon>Eukaryota</taxon>
        <taxon>Metazoa</taxon>
        <taxon>Spiralia</taxon>
        <taxon>Lophotrochozoa</taxon>
        <taxon>Platyhelminthes</taxon>
        <taxon>Trematoda</taxon>
        <taxon>Digenea</taxon>
        <taxon>Plagiorchiida</taxon>
        <taxon>Echinostomata</taxon>
        <taxon>Echinostomatoidea</taxon>
        <taxon>Echinostomatidae</taxon>
        <taxon>Echinostoma</taxon>
    </lineage>
</organism>
<evidence type="ECO:0000259" key="1">
    <source>
        <dbReference type="SMART" id="SM00355"/>
    </source>
</evidence>
<dbReference type="GO" id="GO:0003676">
    <property type="term" value="F:nucleic acid binding"/>
    <property type="evidence" value="ECO:0007669"/>
    <property type="project" value="InterPro"/>
</dbReference>
<feature type="domain" description="C2H2-type" evidence="1">
    <location>
        <begin position="29"/>
        <end position="53"/>
    </location>
</feature>
<sequence>MNLASSNLSSICFPSLLTQGSGLRSGPTFYCELCKVSCVGAGAFTDHEKGQRHQKRLSQQKAIEQLKSDKGELVIQASSKTGATELRCELCDIACTGAGSYSAHLAGRQHQRTLRLHKELGKPIPPTNDPLVPTAVAAALKAPVSEPTSQPG</sequence>
<dbReference type="GO" id="GO:0008270">
    <property type="term" value="F:zinc ion binding"/>
    <property type="evidence" value="ECO:0007669"/>
    <property type="project" value="InterPro"/>
</dbReference>
<dbReference type="InterPro" id="IPR052644">
    <property type="entry name" value="ZMAT3"/>
</dbReference>
<evidence type="ECO:0000259" key="2">
    <source>
        <dbReference type="SMART" id="SM00451"/>
    </source>
</evidence>
<dbReference type="InterPro" id="IPR036236">
    <property type="entry name" value="Znf_C2H2_sf"/>
</dbReference>
<dbReference type="Proteomes" id="UP000272942">
    <property type="component" value="Unassembled WGS sequence"/>
</dbReference>
<reference evidence="3 4" key="2">
    <citation type="submission" date="2018-11" db="EMBL/GenBank/DDBJ databases">
        <authorList>
            <consortium name="Pathogen Informatics"/>
        </authorList>
    </citation>
    <scope>NUCLEOTIDE SEQUENCE [LARGE SCALE GENOMIC DNA]</scope>
    <source>
        <strain evidence="3 4">Egypt</strain>
    </source>
</reference>
<feature type="domain" description="U1-type" evidence="2">
    <location>
        <begin position="83"/>
        <end position="117"/>
    </location>
</feature>
<evidence type="ECO:0000313" key="3">
    <source>
        <dbReference type="EMBL" id="VDP94851.1"/>
    </source>
</evidence>
<reference evidence="5" key="1">
    <citation type="submission" date="2016-06" db="UniProtKB">
        <authorList>
            <consortium name="WormBaseParasite"/>
        </authorList>
    </citation>
    <scope>IDENTIFICATION</scope>
</reference>
<evidence type="ECO:0000313" key="5">
    <source>
        <dbReference type="WBParaSite" id="ECPE_0001759701-mRNA-1"/>
    </source>
</evidence>
<gene>
    <name evidence="3" type="ORF">ECPE_LOCUS17551</name>
</gene>
<dbReference type="WBParaSite" id="ECPE_0001759701-mRNA-1">
    <property type="protein sequence ID" value="ECPE_0001759701-mRNA-1"/>
    <property type="gene ID" value="ECPE_0001759701"/>
</dbReference>
<proteinExistence type="predicted"/>
<dbReference type="InterPro" id="IPR003604">
    <property type="entry name" value="Matrin/U1-like-C_Znf_C2H2"/>
</dbReference>
<dbReference type="OrthoDB" id="8898434at2759"/>
<name>A0A183BEB7_9TREM</name>
<dbReference type="SMART" id="SM00451">
    <property type="entry name" value="ZnF_U1"/>
    <property type="match status" value="2"/>
</dbReference>
<feature type="domain" description="C2H2-type" evidence="1">
    <location>
        <begin position="86"/>
        <end position="110"/>
    </location>
</feature>
<dbReference type="Pfam" id="PF12874">
    <property type="entry name" value="zf-met"/>
    <property type="match status" value="2"/>
</dbReference>
<dbReference type="EMBL" id="UZAN01069970">
    <property type="protein sequence ID" value="VDP94851.1"/>
    <property type="molecule type" value="Genomic_DNA"/>
</dbReference>
<keyword evidence="4" id="KW-1185">Reference proteome</keyword>
<feature type="domain" description="U1-type" evidence="2">
    <location>
        <begin position="26"/>
        <end position="60"/>
    </location>
</feature>
<dbReference type="SUPFAM" id="SSF57667">
    <property type="entry name" value="beta-beta-alpha zinc fingers"/>
    <property type="match status" value="2"/>
</dbReference>
<accession>A0A183BEB7</accession>
<protein>
    <submittedName>
        <fullName evidence="5">C2H2-type domain-containing protein</fullName>
    </submittedName>
</protein>
<dbReference type="AlphaFoldDB" id="A0A183BEB7"/>